<feature type="binding site" evidence="1">
    <location>
        <position position="139"/>
    </location>
    <ligand>
        <name>Mg(2+)</name>
        <dbReference type="ChEBI" id="CHEBI:18420"/>
    </ligand>
</feature>
<dbReference type="AlphaFoldDB" id="A0A8J8N975"/>
<reference evidence="2" key="1">
    <citation type="submission" date="2019-06" db="EMBL/GenBank/DDBJ databases">
        <authorList>
            <person name="Zheng W."/>
        </authorList>
    </citation>
    <scope>NUCLEOTIDE SEQUENCE</scope>
    <source>
        <strain evidence="2">QDHG01</strain>
    </source>
</reference>
<evidence type="ECO:0000313" key="3">
    <source>
        <dbReference type="Proteomes" id="UP000785679"/>
    </source>
</evidence>
<accession>A0A8J8N975</accession>
<protein>
    <recommendedName>
        <fullName evidence="4">Oxaloacetate decarboxylase</fullName>
    </recommendedName>
</protein>
<comment type="cofactor">
    <cofactor evidence="1">
        <name>Mg(2+)</name>
        <dbReference type="ChEBI" id="CHEBI:18420"/>
    </cofactor>
</comment>
<dbReference type="PANTHER" id="PTHR33254:SF4">
    <property type="entry name" value="4-HYDROXY-4-METHYL-2-OXOGLUTARATE ALDOLASE 3-RELATED"/>
    <property type="match status" value="1"/>
</dbReference>
<name>A0A8J8N975_HALGN</name>
<dbReference type="GO" id="GO:0047443">
    <property type="term" value="F:4-hydroxy-4-methyl-2-oxoglutarate aldolase activity"/>
    <property type="evidence" value="ECO:0007669"/>
    <property type="project" value="TreeGrafter"/>
</dbReference>
<dbReference type="Gene3D" id="3.50.30.40">
    <property type="entry name" value="Ribonuclease E inhibitor RraA/RraA-like"/>
    <property type="match status" value="1"/>
</dbReference>
<evidence type="ECO:0000313" key="2">
    <source>
        <dbReference type="EMBL" id="TNV70688.1"/>
    </source>
</evidence>
<dbReference type="EMBL" id="RRYP01033780">
    <property type="protein sequence ID" value="TNV70688.1"/>
    <property type="molecule type" value="Genomic_DNA"/>
</dbReference>
<sequence length="262" mass="27783">MPCRINIVGLRNSKSATENGKSMSHNLAQLRTIFTSALASDCLDAMGYGKQVLGEDIHMLSGEGVMLGYAFPVQIEVVDSFPEVPYVGLLKALDAIQKDQVYVTPTARAGKASLWGELLSTACNFKGVAGSLADGPSRDLARTRAMGFKIFGTGSLPVDINGRYEVVTHNVPGVIDGVPINPGDLIVGDVDGVTIVPVAAIDEVVNRVIEKNSGETNFRKAVKEGMAPSAAFAKFGVLQLFEFVAIEQVLGPVAEALNKFLT</sequence>
<gene>
    <name evidence="2" type="ORF">FGO68_gene173</name>
</gene>
<comment type="caution">
    <text evidence="2">The sequence shown here is derived from an EMBL/GenBank/DDBJ whole genome shotgun (WGS) entry which is preliminary data.</text>
</comment>
<feature type="binding site" evidence="1">
    <location>
        <begin position="116"/>
        <end position="119"/>
    </location>
    <ligand>
        <name>substrate</name>
    </ligand>
</feature>
<dbReference type="SUPFAM" id="SSF89562">
    <property type="entry name" value="RraA-like"/>
    <property type="match status" value="1"/>
</dbReference>
<feature type="binding site" evidence="1">
    <location>
        <position position="138"/>
    </location>
    <ligand>
        <name>substrate</name>
    </ligand>
</feature>
<keyword evidence="1" id="KW-0460">Magnesium</keyword>
<dbReference type="InterPro" id="IPR036704">
    <property type="entry name" value="RraA/RraA-like_sf"/>
</dbReference>
<dbReference type="OrthoDB" id="1476984at2759"/>
<dbReference type="Proteomes" id="UP000785679">
    <property type="component" value="Unassembled WGS sequence"/>
</dbReference>
<dbReference type="PANTHER" id="PTHR33254">
    <property type="entry name" value="4-HYDROXY-4-METHYL-2-OXOGLUTARATE ALDOLASE 3-RELATED"/>
    <property type="match status" value="1"/>
</dbReference>
<dbReference type="GO" id="GO:0008948">
    <property type="term" value="F:oxaloacetate decarboxylase activity"/>
    <property type="evidence" value="ECO:0007669"/>
    <property type="project" value="TreeGrafter"/>
</dbReference>
<dbReference type="Pfam" id="PF03737">
    <property type="entry name" value="RraA-like"/>
    <property type="match status" value="1"/>
</dbReference>
<proteinExistence type="predicted"/>
<dbReference type="GO" id="GO:0046872">
    <property type="term" value="F:metal ion binding"/>
    <property type="evidence" value="ECO:0007669"/>
    <property type="project" value="UniProtKB-KW"/>
</dbReference>
<keyword evidence="1" id="KW-0479">Metal-binding</keyword>
<dbReference type="InterPro" id="IPR005493">
    <property type="entry name" value="RraA/RraA-like"/>
</dbReference>
<keyword evidence="3" id="KW-1185">Reference proteome</keyword>
<dbReference type="CDD" id="cd16841">
    <property type="entry name" value="RraA_family"/>
    <property type="match status" value="1"/>
</dbReference>
<evidence type="ECO:0008006" key="4">
    <source>
        <dbReference type="Google" id="ProtNLM"/>
    </source>
</evidence>
<evidence type="ECO:0000256" key="1">
    <source>
        <dbReference type="PIRSR" id="PIRSR605493-1"/>
    </source>
</evidence>
<organism evidence="2 3">
    <name type="scientific">Halteria grandinella</name>
    <dbReference type="NCBI Taxonomy" id="5974"/>
    <lineage>
        <taxon>Eukaryota</taxon>
        <taxon>Sar</taxon>
        <taxon>Alveolata</taxon>
        <taxon>Ciliophora</taxon>
        <taxon>Intramacronucleata</taxon>
        <taxon>Spirotrichea</taxon>
        <taxon>Stichotrichia</taxon>
        <taxon>Sporadotrichida</taxon>
        <taxon>Halteriidae</taxon>
        <taxon>Halteria</taxon>
    </lineage>
</organism>